<keyword evidence="1" id="KW-0472">Membrane</keyword>
<feature type="transmembrane region" description="Helical" evidence="1">
    <location>
        <begin position="6"/>
        <end position="28"/>
    </location>
</feature>
<dbReference type="InterPro" id="IPR058441">
    <property type="entry name" value="DUF8128"/>
</dbReference>
<dbReference type="EMBL" id="DRHL01000097">
    <property type="protein sequence ID" value="HEB13676.1"/>
    <property type="molecule type" value="Genomic_DNA"/>
</dbReference>
<keyword evidence="1" id="KW-1133">Transmembrane helix</keyword>
<dbReference type="AlphaFoldDB" id="A0A7C1SUU3"/>
<evidence type="ECO:0000256" key="1">
    <source>
        <dbReference type="SAM" id="Phobius"/>
    </source>
</evidence>
<gene>
    <name evidence="3" type="ORF">ENI13_01710</name>
</gene>
<evidence type="ECO:0000313" key="3">
    <source>
        <dbReference type="EMBL" id="HEB13676.1"/>
    </source>
</evidence>
<organism evidence="3">
    <name type="scientific">candidate division CPR3 bacterium</name>
    <dbReference type="NCBI Taxonomy" id="2268181"/>
    <lineage>
        <taxon>Bacteria</taxon>
        <taxon>Bacteria division CPR3</taxon>
    </lineage>
</organism>
<reference evidence="3" key="1">
    <citation type="journal article" date="2020" name="mSystems">
        <title>Genome- and Community-Level Interaction Insights into Carbon Utilization and Element Cycling Functions of Hydrothermarchaeota in Hydrothermal Sediment.</title>
        <authorList>
            <person name="Zhou Z."/>
            <person name="Liu Y."/>
            <person name="Xu W."/>
            <person name="Pan J."/>
            <person name="Luo Z.H."/>
            <person name="Li M."/>
        </authorList>
    </citation>
    <scope>NUCLEOTIDE SEQUENCE [LARGE SCALE GENOMIC DNA]</scope>
    <source>
        <strain evidence="3">HyVt-369</strain>
    </source>
</reference>
<feature type="domain" description="DUF8128" evidence="2">
    <location>
        <begin position="97"/>
        <end position="310"/>
    </location>
</feature>
<name>A0A7C1SUU3_UNCC3</name>
<dbReference type="Pfam" id="PF26449">
    <property type="entry name" value="DUF8128"/>
    <property type="match status" value="1"/>
</dbReference>
<protein>
    <recommendedName>
        <fullName evidence="2">DUF8128 domain-containing protein</fullName>
    </recommendedName>
</protein>
<comment type="caution">
    <text evidence="3">The sequence shown here is derived from an EMBL/GenBank/DDBJ whole genome shotgun (WGS) entry which is preliminary data.</text>
</comment>
<accession>A0A7C1SUU3</accession>
<proteinExistence type="predicted"/>
<dbReference type="Proteomes" id="UP000885695">
    <property type="component" value="Unassembled WGS sequence"/>
</dbReference>
<evidence type="ECO:0000259" key="2">
    <source>
        <dbReference type="Pfam" id="PF26449"/>
    </source>
</evidence>
<sequence length="428" mass="50349">MEQLQPLFIFIWQTFLAWWWLILPFVLFRPAKFMWLWWREEMFWKRVRYVIYEIKVPRDIEKPVKAMESVFAGLWQLYDPPNQRERWIDGQRLVRLSIEIVSTEGEIHFYLRIPEITRKSMESAIYSQFPEVELIEVEDYTKFVPQDIPNKEWDMWGTNFKLGRNDVYPIRTYPTFFEENPEGKEEKRLDPMGILFEGFSTMKKGENLWIQMILRPITAENNNFPARGQEVVDKLVSRPEKKNSTFMQDVGTAGAAVATGKIPEAKEEQPREFIPPEMKLTPGEREVVGAIEKKVGKYSFEVNLRVIHLAKRDVFFSANKALFFSSFTQFGTANMNFFLPLAVTGTKVKTIFLWFLDARRAFLKKRRIFRLYTQRLDPLYPREGGTFILNIEEMATIFHFPGQLVSPLSTIPRLDSKKGEAPPGLPTE</sequence>
<keyword evidence="1" id="KW-0812">Transmembrane</keyword>